<reference evidence="2" key="1">
    <citation type="submission" date="2018-06" db="EMBL/GenBank/DDBJ databases">
        <authorList>
            <person name="Lum Nde A."/>
            <person name="Hugo C."/>
        </authorList>
    </citation>
    <scope>NUCLEOTIDE SEQUENCE [LARGE SCALE GENOMIC DNA]</scope>
    <source>
        <strain evidence="2">1_F178</strain>
    </source>
</reference>
<protein>
    <recommendedName>
        <fullName evidence="3">Membrane bound FAD containing D-sorbitol dehydrogenase</fullName>
    </recommendedName>
</protein>
<dbReference type="RefSeq" id="WP_115970749.1">
    <property type="nucleotide sequence ID" value="NZ_QNVT01000008.1"/>
</dbReference>
<evidence type="ECO:0000313" key="1">
    <source>
        <dbReference type="EMBL" id="REC62553.1"/>
    </source>
</evidence>
<dbReference type="AlphaFoldDB" id="A0A3D9C9J9"/>
<proteinExistence type="predicted"/>
<comment type="caution">
    <text evidence="1">The sequence shown here is derived from an EMBL/GenBank/DDBJ whole genome shotgun (WGS) entry which is preliminary data.</text>
</comment>
<organism evidence="1 2">
    <name type="scientific">Chryseobacterium pennae</name>
    <dbReference type="NCBI Taxonomy" id="2258962"/>
    <lineage>
        <taxon>Bacteria</taxon>
        <taxon>Pseudomonadati</taxon>
        <taxon>Bacteroidota</taxon>
        <taxon>Flavobacteriia</taxon>
        <taxon>Flavobacteriales</taxon>
        <taxon>Weeksellaceae</taxon>
        <taxon>Chryseobacterium group</taxon>
        <taxon>Chryseobacterium</taxon>
    </lineage>
</organism>
<evidence type="ECO:0008006" key="3">
    <source>
        <dbReference type="Google" id="ProtNLM"/>
    </source>
</evidence>
<sequence length="148" mass="16527">MIINTKILNVDDYYYGVFMTISAPLTGFTENELQSTGLAEIYYKHILGKIEKATFIEFLNISKNAIESSQTPDQLSAAISTQILSNPSTKKIAQDVITLWYLGTWEGAYVNDLSYKEGLVWNIMQAHPPGAKQPGFKSWSIKPVNSNS</sequence>
<name>A0A3D9C9J9_9FLAO</name>
<evidence type="ECO:0000313" key="2">
    <source>
        <dbReference type="Proteomes" id="UP000256686"/>
    </source>
</evidence>
<dbReference type="Proteomes" id="UP000256686">
    <property type="component" value="Unassembled WGS sequence"/>
</dbReference>
<accession>A0A3D9C9J9</accession>
<keyword evidence="2" id="KW-1185">Reference proteome</keyword>
<dbReference type="EMBL" id="QNVT01000008">
    <property type="protein sequence ID" value="REC62553.1"/>
    <property type="molecule type" value="Genomic_DNA"/>
</dbReference>
<gene>
    <name evidence="1" type="ORF">DRF65_10720</name>
</gene>